<keyword evidence="4" id="KW-1185">Reference proteome</keyword>
<dbReference type="OrthoDB" id="4763957at2"/>
<dbReference type="RefSeq" id="WP_143086578.1">
    <property type="nucleotide sequence ID" value="NZ_FOFT01000001.1"/>
</dbReference>
<evidence type="ECO:0008006" key="5">
    <source>
        <dbReference type="Google" id="ProtNLM"/>
    </source>
</evidence>
<accession>A0A1H9BJ02</accession>
<dbReference type="Proteomes" id="UP000199028">
    <property type="component" value="Unassembled WGS sequence"/>
</dbReference>
<feature type="transmembrane region" description="Helical" evidence="2">
    <location>
        <begin position="208"/>
        <end position="228"/>
    </location>
</feature>
<gene>
    <name evidence="3" type="ORF">SAMN05216195_101501</name>
</gene>
<organism evidence="3 4">
    <name type="scientific">Lentzea flaviverrucosa</name>
    <dbReference type="NCBI Taxonomy" id="200379"/>
    <lineage>
        <taxon>Bacteria</taxon>
        <taxon>Bacillati</taxon>
        <taxon>Actinomycetota</taxon>
        <taxon>Actinomycetes</taxon>
        <taxon>Pseudonocardiales</taxon>
        <taxon>Pseudonocardiaceae</taxon>
        <taxon>Lentzea</taxon>
    </lineage>
</organism>
<evidence type="ECO:0000256" key="1">
    <source>
        <dbReference type="SAM" id="MobiDB-lite"/>
    </source>
</evidence>
<evidence type="ECO:0000313" key="4">
    <source>
        <dbReference type="Proteomes" id="UP000199028"/>
    </source>
</evidence>
<feature type="region of interest" description="Disordered" evidence="1">
    <location>
        <begin position="343"/>
        <end position="366"/>
    </location>
</feature>
<dbReference type="AlphaFoldDB" id="A0A1H9BJ02"/>
<reference evidence="4" key="1">
    <citation type="submission" date="2016-10" db="EMBL/GenBank/DDBJ databases">
        <authorList>
            <person name="Varghese N."/>
            <person name="Submissions S."/>
        </authorList>
    </citation>
    <scope>NUCLEOTIDE SEQUENCE [LARGE SCALE GENOMIC DNA]</scope>
    <source>
        <strain evidence="4">CGMCC 4.578</strain>
    </source>
</reference>
<name>A0A1H9BJ02_9PSEU</name>
<keyword evidence="2" id="KW-0812">Transmembrane</keyword>
<sequence length="366" mass="37850">MTETPISSPPGMEITEENKYKGSLFIEAYSGLIDSIGKDAESETEKALDVTFGAIGAASSTVMLAIDPLGSLFGAGVGWLIEHVSFLRDALNQVMGNPEEIEANVEATKNLAAELRVLAEEHRKGLATFDCWSGAASERFEGSMRNFGQELDELASAVETKAKIVAIMGVLVTVLRDIVRDLIAQLIGSLIGGALLAAATMIPTLGASIPVFIGFAVGKAVALGVNIASRIARVVAALARQVKRIGDLDEIMNKIGNGWDRFENAADVAEITYEGVKASNSVDKKIDEALESSGRGDGQKQSGGPSGGVGEDDLARLTPLADIARSAGLPGLAVGVAIAASAGENASPDGGSQPAHFSASENPDAT</sequence>
<feature type="transmembrane region" description="Helical" evidence="2">
    <location>
        <begin position="182"/>
        <end position="202"/>
    </location>
</feature>
<feature type="region of interest" description="Disordered" evidence="1">
    <location>
        <begin position="290"/>
        <end position="314"/>
    </location>
</feature>
<protein>
    <recommendedName>
        <fullName evidence="5">Proteins of 100 residues with WXG</fullName>
    </recommendedName>
</protein>
<evidence type="ECO:0000313" key="3">
    <source>
        <dbReference type="EMBL" id="SEP88972.1"/>
    </source>
</evidence>
<proteinExistence type="predicted"/>
<keyword evidence="2" id="KW-0472">Membrane</keyword>
<evidence type="ECO:0000256" key="2">
    <source>
        <dbReference type="SAM" id="Phobius"/>
    </source>
</evidence>
<keyword evidence="2" id="KW-1133">Transmembrane helix</keyword>
<dbReference type="EMBL" id="FOFT01000001">
    <property type="protein sequence ID" value="SEP88972.1"/>
    <property type="molecule type" value="Genomic_DNA"/>
</dbReference>